<protein>
    <recommendedName>
        <fullName evidence="1">DUF4145 domain-containing protein</fullName>
    </recommendedName>
</protein>
<dbReference type="Proteomes" id="UP000003688">
    <property type="component" value="Unassembled WGS sequence"/>
</dbReference>
<feature type="domain" description="DUF4145" evidence="1">
    <location>
        <begin position="89"/>
        <end position="168"/>
    </location>
</feature>
<accession>B9XA27</accession>
<evidence type="ECO:0000259" key="1">
    <source>
        <dbReference type="Pfam" id="PF13643"/>
    </source>
</evidence>
<evidence type="ECO:0000313" key="3">
    <source>
        <dbReference type="Proteomes" id="UP000003688"/>
    </source>
</evidence>
<organism evidence="2 3">
    <name type="scientific">Pedosphaera parvula (strain Ellin514)</name>
    <dbReference type="NCBI Taxonomy" id="320771"/>
    <lineage>
        <taxon>Bacteria</taxon>
        <taxon>Pseudomonadati</taxon>
        <taxon>Verrucomicrobiota</taxon>
        <taxon>Pedosphaerae</taxon>
        <taxon>Pedosphaerales</taxon>
        <taxon>Pedosphaeraceae</taxon>
        <taxon>Pedosphaera</taxon>
    </lineage>
</organism>
<dbReference type="AlphaFoldDB" id="B9XA27"/>
<dbReference type="OrthoDB" id="9808624at2"/>
<reference evidence="2 3" key="1">
    <citation type="journal article" date="2011" name="J. Bacteriol.">
        <title>Genome sequence of 'Pedosphaera parvula' Ellin514, an aerobic Verrucomicrobial isolate from pasture soil.</title>
        <authorList>
            <person name="Kant R."/>
            <person name="van Passel M.W."/>
            <person name="Sangwan P."/>
            <person name="Palva A."/>
            <person name="Lucas S."/>
            <person name="Copeland A."/>
            <person name="Lapidus A."/>
            <person name="Glavina Del Rio T."/>
            <person name="Dalin E."/>
            <person name="Tice H."/>
            <person name="Bruce D."/>
            <person name="Goodwin L."/>
            <person name="Pitluck S."/>
            <person name="Chertkov O."/>
            <person name="Larimer F.W."/>
            <person name="Land M.L."/>
            <person name="Hauser L."/>
            <person name="Brettin T.S."/>
            <person name="Detter J.C."/>
            <person name="Han S."/>
            <person name="de Vos W.M."/>
            <person name="Janssen P.H."/>
            <person name="Smidt H."/>
        </authorList>
    </citation>
    <scope>NUCLEOTIDE SEQUENCE [LARGE SCALE GENOMIC DNA]</scope>
    <source>
        <strain evidence="2 3">Ellin514</strain>
    </source>
</reference>
<dbReference type="InterPro" id="IPR025285">
    <property type="entry name" value="DUF4145"/>
</dbReference>
<evidence type="ECO:0000313" key="2">
    <source>
        <dbReference type="EMBL" id="EEF63368.1"/>
    </source>
</evidence>
<dbReference type="EMBL" id="ABOX02000001">
    <property type="protein sequence ID" value="EEF63368.1"/>
    <property type="molecule type" value="Genomic_DNA"/>
</dbReference>
<name>B9XA27_PEDPL</name>
<gene>
    <name evidence="2" type="ORF">Cflav_PD6003</name>
</gene>
<proteinExistence type="predicted"/>
<dbReference type="Pfam" id="PF13643">
    <property type="entry name" value="DUF4145"/>
    <property type="match status" value="1"/>
</dbReference>
<comment type="caution">
    <text evidence="2">The sequence shown here is derived from an EMBL/GenBank/DDBJ whole genome shotgun (WGS) entry which is preliminary data.</text>
</comment>
<sequence>MTPYAPPSLNDSSFNCPHCQAFAHHIWHDLSFYDADNLSQIEMDLWRVSQCAHCSNFTLWNDEDMVYPVNPLGSSPNPDMPQDIIDDFEEARSIAQYSPRGAAALFRLCIQKLCRHLGEPGKNINDDIRSLVQKGLDERIQQSLDIVRVIGNEAVHPGEMDLRDKTETAIQLATLVNLIANETITKHKLIIGLYDSLPPNKVAEIKKRDAKK</sequence>
<keyword evidence="3" id="KW-1185">Reference proteome</keyword>